<evidence type="ECO:0000259" key="2">
    <source>
        <dbReference type="Pfam" id="PF14016"/>
    </source>
</evidence>
<comment type="caution">
    <text evidence="3">The sequence shown here is derived from an EMBL/GenBank/DDBJ whole genome shotgun (WGS) entry which is preliminary data.</text>
</comment>
<accession>A0ABN2VTF5</accession>
<feature type="compositionally biased region" description="Basic and acidic residues" evidence="1">
    <location>
        <begin position="1"/>
        <end position="15"/>
    </location>
</feature>
<organism evidence="3 4">
    <name type="scientific">Streptomyces albiaxialis</name>
    <dbReference type="NCBI Taxonomy" id="329523"/>
    <lineage>
        <taxon>Bacteria</taxon>
        <taxon>Bacillati</taxon>
        <taxon>Actinomycetota</taxon>
        <taxon>Actinomycetes</taxon>
        <taxon>Kitasatosporales</taxon>
        <taxon>Streptomycetaceae</taxon>
        <taxon>Streptomyces</taxon>
    </lineage>
</organism>
<dbReference type="InterPro" id="IPR025326">
    <property type="entry name" value="DUF4232"/>
</dbReference>
<name>A0ABN2VTF5_9ACTN</name>
<dbReference type="Pfam" id="PF14016">
    <property type="entry name" value="DUF4232"/>
    <property type="match status" value="1"/>
</dbReference>
<proteinExistence type="predicted"/>
<feature type="domain" description="DUF4232" evidence="2">
    <location>
        <begin position="28"/>
        <end position="158"/>
    </location>
</feature>
<feature type="region of interest" description="Disordered" evidence="1">
    <location>
        <begin position="1"/>
        <end position="29"/>
    </location>
</feature>
<evidence type="ECO:0000256" key="1">
    <source>
        <dbReference type="SAM" id="MobiDB-lite"/>
    </source>
</evidence>
<feature type="region of interest" description="Disordered" evidence="1">
    <location>
        <begin position="62"/>
        <end position="97"/>
    </location>
</feature>
<dbReference type="EMBL" id="BAAAPE010000002">
    <property type="protein sequence ID" value="GAA2068133.1"/>
    <property type="molecule type" value="Genomic_DNA"/>
</dbReference>
<protein>
    <recommendedName>
        <fullName evidence="2">DUF4232 domain-containing protein</fullName>
    </recommendedName>
</protein>
<gene>
    <name evidence="3" type="ORF">GCM10009801_16210</name>
</gene>
<evidence type="ECO:0000313" key="4">
    <source>
        <dbReference type="Proteomes" id="UP001500016"/>
    </source>
</evidence>
<reference evidence="3 4" key="1">
    <citation type="journal article" date="2019" name="Int. J. Syst. Evol. Microbiol.">
        <title>The Global Catalogue of Microorganisms (GCM) 10K type strain sequencing project: providing services to taxonomists for standard genome sequencing and annotation.</title>
        <authorList>
            <consortium name="The Broad Institute Genomics Platform"/>
            <consortium name="The Broad Institute Genome Sequencing Center for Infectious Disease"/>
            <person name="Wu L."/>
            <person name="Ma J."/>
        </authorList>
    </citation>
    <scope>NUCLEOTIDE SEQUENCE [LARGE SCALE GENOMIC DNA]</scope>
    <source>
        <strain evidence="3 4">JCM 15478</strain>
    </source>
</reference>
<sequence>MKEAEGAARTEDTAAKKQAASPRGTPWCGTERLKVSLRSLESGAGQRYAALVLTNSSDAPCRTRGWPGLQLAKDDGVKIPTTTERDRSNASEQFTMRPGDRAWSRLHWTVVPGTGDPADGTCPEPRTLRVIPPDQRRALQTEWKLGTVCGEGELDATALRLGSGPAH</sequence>
<evidence type="ECO:0000313" key="3">
    <source>
        <dbReference type="EMBL" id="GAA2068133.1"/>
    </source>
</evidence>
<dbReference type="Proteomes" id="UP001500016">
    <property type="component" value="Unassembled WGS sequence"/>
</dbReference>
<feature type="compositionally biased region" description="Basic and acidic residues" evidence="1">
    <location>
        <begin position="72"/>
        <end position="89"/>
    </location>
</feature>
<keyword evidence="4" id="KW-1185">Reference proteome</keyword>